<sequence length="37" mass="4372">MISKLVPEDVIALFLRIRRLSSPFAFCLKIFLFEMNL</sequence>
<dbReference type="AlphaFoldDB" id="A0A0K2UBA6"/>
<organism evidence="1">
    <name type="scientific">Lepeophtheirus salmonis</name>
    <name type="common">Salmon louse</name>
    <name type="synonym">Caligus salmonis</name>
    <dbReference type="NCBI Taxonomy" id="72036"/>
    <lineage>
        <taxon>Eukaryota</taxon>
        <taxon>Metazoa</taxon>
        <taxon>Ecdysozoa</taxon>
        <taxon>Arthropoda</taxon>
        <taxon>Crustacea</taxon>
        <taxon>Multicrustacea</taxon>
        <taxon>Hexanauplia</taxon>
        <taxon>Copepoda</taxon>
        <taxon>Siphonostomatoida</taxon>
        <taxon>Caligidae</taxon>
        <taxon>Lepeophtheirus</taxon>
    </lineage>
</organism>
<reference evidence="1" key="1">
    <citation type="submission" date="2014-05" db="EMBL/GenBank/DDBJ databases">
        <authorList>
            <person name="Chronopoulou M."/>
        </authorList>
    </citation>
    <scope>NUCLEOTIDE SEQUENCE</scope>
    <source>
        <tissue evidence="1">Whole organism</tissue>
    </source>
</reference>
<dbReference type="EMBL" id="HACA01017881">
    <property type="protein sequence ID" value="CDW35242.1"/>
    <property type="molecule type" value="Transcribed_RNA"/>
</dbReference>
<proteinExistence type="predicted"/>
<accession>A0A0K2UBA6</accession>
<protein>
    <submittedName>
        <fullName evidence="1">Uncharacterized protein</fullName>
    </submittedName>
</protein>
<name>A0A0K2UBA6_LEPSM</name>
<evidence type="ECO:0000313" key="1">
    <source>
        <dbReference type="EMBL" id="CDW35242.1"/>
    </source>
</evidence>